<dbReference type="Pfam" id="PF03493">
    <property type="entry name" value="BK_channel_a"/>
    <property type="match status" value="1"/>
</dbReference>
<keyword evidence="2" id="KW-0813">Transport</keyword>
<dbReference type="AlphaFoldDB" id="A0A485KTL0"/>
<dbReference type="Pfam" id="PF07885">
    <property type="entry name" value="Ion_trans_2"/>
    <property type="match status" value="1"/>
</dbReference>
<evidence type="ECO:0000256" key="3">
    <source>
        <dbReference type="ARBA" id="ARBA00022538"/>
    </source>
</evidence>
<evidence type="ECO:0000259" key="14">
    <source>
        <dbReference type="PROSITE" id="PS51201"/>
    </source>
</evidence>
<dbReference type="SUPFAM" id="SSF51735">
    <property type="entry name" value="NAD(P)-binding Rossmann-fold domains"/>
    <property type="match status" value="1"/>
</dbReference>
<evidence type="ECO:0000256" key="1">
    <source>
        <dbReference type="ARBA" id="ARBA00004651"/>
    </source>
</evidence>
<evidence type="ECO:0000313" key="17">
    <source>
        <dbReference type="Proteomes" id="UP000332933"/>
    </source>
</evidence>
<dbReference type="Gene3D" id="1.10.287.70">
    <property type="match status" value="1"/>
</dbReference>
<evidence type="ECO:0000256" key="5">
    <source>
        <dbReference type="ARBA" id="ARBA00022826"/>
    </source>
</evidence>
<keyword evidence="10" id="KW-0407">Ion channel</keyword>
<evidence type="ECO:0000256" key="13">
    <source>
        <dbReference type="SAM" id="Phobius"/>
    </source>
</evidence>
<evidence type="ECO:0000256" key="2">
    <source>
        <dbReference type="ARBA" id="ARBA00022448"/>
    </source>
</evidence>
<dbReference type="Pfam" id="PF22614">
    <property type="entry name" value="Slo-like_RCK"/>
    <property type="match status" value="2"/>
</dbReference>
<dbReference type="SUPFAM" id="SSF81324">
    <property type="entry name" value="Voltage-gated potassium channels"/>
    <property type="match status" value="1"/>
</dbReference>
<comment type="subcellular location">
    <subcellularLocation>
        <location evidence="1">Cell membrane</location>
        <topology evidence="1">Multi-pass membrane protein</topology>
    </subcellularLocation>
</comment>
<dbReference type="GO" id="GO:0005886">
    <property type="term" value="C:plasma membrane"/>
    <property type="evidence" value="ECO:0007669"/>
    <property type="project" value="UniProtKB-SubCell"/>
</dbReference>
<keyword evidence="8" id="KW-0406">Ion transport</keyword>
<evidence type="ECO:0000256" key="10">
    <source>
        <dbReference type="ARBA" id="ARBA00023303"/>
    </source>
</evidence>
<keyword evidence="3" id="KW-0633">Potassium transport</keyword>
<feature type="transmembrane region" description="Helical" evidence="13">
    <location>
        <begin position="232"/>
        <end position="249"/>
    </location>
</feature>
<dbReference type="InterPro" id="IPR013099">
    <property type="entry name" value="K_chnl_dom"/>
</dbReference>
<dbReference type="PROSITE" id="PS51201">
    <property type="entry name" value="RCK_N"/>
    <property type="match status" value="1"/>
</dbReference>
<dbReference type="InterPro" id="IPR003929">
    <property type="entry name" value="K_chnl_BK_asu"/>
</dbReference>
<accession>A0A485KTL0</accession>
<gene>
    <name evidence="16" type="primary">Aste57867_11662</name>
    <name evidence="15" type="ORF">As57867_011619</name>
    <name evidence="16" type="ORF">ASTE57867_11662</name>
</gene>
<dbReference type="Proteomes" id="UP000332933">
    <property type="component" value="Unassembled WGS sequence"/>
</dbReference>
<keyword evidence="6" id="KW-0630">Potassium</keyword>
<dbReference type="InterPro" id="IPR047871">
    <property type="entry name" value="K_chnl_Slo-like"/>
</dbReference>
<evidence type="ECO:0000256" key="9">
    <source>
        <dbReference type="ARBA" id="ARBA00023136"/>
    </source>
</evidence>
<evidence type="ECO:0000256" key="12">
    <source>
        <dbReference type="SAM" id="MobiDB-lite"/>
    </source>
</evidence>
<reference evidence="15" key="2">
    <citation type="submission" date="2019-06" db="EMBL/GenBank/DDBJ databases">
        <title>Genomics analysis of Aphanomyces spp. identifies a new class of oomycete effector associated with host adaptation.</title>
        <authorList>
            <person name="Gaulin E."/>
        </authorList>
    </citation>
    <scope>NUCLEOTIDE SEQUENCE</scope>
    <source>
        <strain evidence="15">CBS 578.67</strain>
    </source>
</reference>
<dbReference type="OrthoDB" id="10035564at2759"/>
<comment type="catalytic activity">
    <reaction evidence="11">
        <text>K(+)(in) = K(+)(out)</text>
        <dbReference type="Rhea" id="RHEA:29463"/>
        <dbReference type="ChEBI" id="CHEBI:29103"/>
    </reaction>
</comment>
<dbReference type="Gene3D" id="3.40.50.720">
    <property type="entry name" value="NAD(P)-binding Rossmann-like Domain"/>
    <property type="match status" value="2"/>
</dbReference>
<dbReference type="PANTHER" id="PTHR10027">
    <property type="entry name" value="CALCIUM-ACTIVATED POTASSIUM CHANNEL ALPHA CHAIN"/>
    <property type="match status" value="1"/>
</dbReference>
<evidence type="ECO:0000256" key="11">
    <source>
        <dbReference type="ARBA" id="ARBA00034430"/>
    </source>
</evidence>
<proteinExistence type="predicted"/>
<feature type="transmembrane region" description="Helical" evidence="13">
    <location>
        <begin position="287"/>
        <end position="305"/>
    </location>
</feature>
<evidence type="ECO:0000256" key="7">
    <source>
        <dbReference type="ARBA" id="ARBA00022989"/>
    </source>
</evidence>
<dbReference type="InterPro" id="IPR003148">
    <property type="entry name" value="RCK_N"/>
</dbReference>
<feature type="transmembrane region" description="Helical" evidence="13">
    <location>
        <begin position="317"/>
        <end position="338"/>
    </location>
</feature>
<keyword evidence="17" id="KW-1185">Reference proteome</keyword>
<feature type="transmembrane region" description="Helical" evidence="13">
    <location>
        <begin position="135"/>
        <end position="155"/>
    </location>
</feature>
<evidence type="ECO:0000256" key="8">
    <source>
        <dbReference type="ARBA" id="ARBA00023065"/>
    </source>
</evidence>
<keyword evidence="4 13" id="KW-0812">Transmembrane</keyword>
<keyword evidence="9 13" id="KW-0472">Membrane</keyword>
<dbReference type="EMBL" id="CAADRA010005318">
    <property type="protein sequence ID" value="VFT88520.1"/>
    <property type="molecule type" value="Genomic_DNA"/>
</dbReference>
<dbReference type="InterPro" id="IPR036291">
    <property type="entry name" value="NAD(P)-bd_dom_sf"/>
</dbReference>
<feature type="domain" description="RCK N-terminal" evidence="14">
    <location>
        <begin position="358"/>
        <end position="506"/>
    </location>
</feature>
<evidence type="ECO:0000313" key="16">
    <source>
        <dbReference type="EMBL" id="VFT88520.1"/>
    </source>
</evidence>
<protein>
    <submittedName>
        <fullName evidence="16">Aste57867_11662 protein</fullName>
    </submittedName>
</protein>
<feature type="region of interest" description="Disordered" evidence="12">
    <location>
        <begin position="728"/>
        <end position="754"/>
    </location>
</feature>
<dbReference type="EMBL" id="VJMH01005297">
    <property type="protein sequence ID" value="KAF0697691.1"/>
    <property type="molecule type" value="Genomic_DNA"/>
</dbReference>
<evidence type="ECO:0000256" key="4">
    <source>
        <dbReference type="ARBA" id="ARBA00022692"/>
    </source>
</evidence>
<evidence type="ECO:0000256" key="6">
    <source>
        <dbReference type="ARBA" id="ARBA00022958"/>
    </source>
</evidence>
<sequence>MGYICIVPQYVENSKKLNSADVLTDQATFDTITKTSQNVIPCIHDPAFVEQQLWVFLILWLSFLLFSVLWVLASNHQNRYLKNDELGFSLALRQWARKDRIAIIINRPLQLLASFGIWILLINRCNILSVDAAEYYIGLFLYAVCFVDTIIRFCAAKQKITFALSPYTILDILCLASYFCVGFAPAVAINGKQARTWLDFSIMRSIFIYRSYMEMESHFDTSTRGIMLLRQAIRCFFLLVWAGSVVFFFEMTGEVTAFTSNGFGHLYACPNGTLTAQMTDTCGSETWSMMFAIYFTVVTLATVGYGDNAPHTLESRLLVMTFILAGIVLFSMEIQNIVNLYHLRQIGNPPYRPKNRMTQHIVLMGNPTFPQLSATLRELFHPDHFQGDERKSLHVVVLGDPSSQFAKGLIHRIESEPKFASMVTYVAGDPTNDDDLERAKVKHAIGVMFLPDKLAPDAVKEDARNIMHILSVKQFAGQDFPCWAIALRNDNVRHMLAAGVERDSIVCEETMKLGVMARSCTCPGYSTLLSNLSSCLSLDKQSTTNAALGFLKANAHLGDVHVSGGTGDHEWMDHYYEGASREFYVVSLNKDFANLTFSEAAQKIFELSNGAAVLIAVEVVVDDAAEYDNTSDVRVHGVRVVLNPGHAMRLKEGTSVYVIAEDLASVEAFHITADADVDGGAGVSPVTTAPPPAFDLSQRYLTPSDLASVPETATKTPSLRSLRAPLLAQDGQSSSSSKLGPSLVDGGTAAPPQRFRDLLSGESINLDSTLERMVSSTRTIRTPSVVPPRDGRRYSLERTRDAIMTHSARELKPPPLHVLQDPSHIVICSFLGEESLAALQWFIAPLRGVFSLHMPPITILDATPPTGDWVSAIARFSDVYYVCGSPLVYQELQRAGAKAAHSVLVLAKKTRGAHLSNDGGGNLLETSMVDADAIFTTMLVDLKMDPSKMFTLTELTDESNSKLLNKKFLLQQATDPFEKMHSMWDIALSTFSGVYKPHYKKHAKSIFSMPLYMSGRLMHPQFCENLLVQAYYNPSIHRIMRQLVGGPRSTGIIAAAPLAAKYRQEASAVNQHPWRYGTLFHDFAAKQFPGVLLGVYRQTTASDDAAAMMADDGSHPLPTVLACPVDSLAMRDTDVLYILYGWNVLEDAAAVIQQRFRAHRRRTKRYGTIPRTRIQRRKTTLL</sequence>
<dbReference type="GO" id="GO:0005267">
    <property type="term" value="F:potassium channel activity"/>
    <property type="evidence" value="ECO:0007669"/>
    <property type="project" value="UniProtKB-KW"/>
</dbReference>
<keyword evidence="7 13" id="KW-1133">Transmembrane helix</keyword>
<feature type="transmembrane region" description="Helical" evidence="13">
    <location>
        <begin position="101"/>
        <end position="123"/>
    </location>
</feature>
<organism evidence="16 17">
    <name type="scientific">Aphanomyces stellatus</name>
    <dbReference type="NCBI Taxonomy" id="120398"/>
    <lineage>
        <taxon>Eukaryota</taxon>
        <taxon>Sar</taxon>
        <taxon>Stramenopiles</taxon>
        <taxon>Oomycota</taxon>
        <taxon>Saprolegniomycetes</taxon>
        <taxon>Saprolegniales</taxon>
        <taxon>Verrucalvaceae</taxon>
        <taxon>Aphanomyces</taxon>
    </lineage>
</organism>
<evidence type="ECO:0000313" key="15">
    <source>
        <dbReference type="EMBL" id="KAF0697691.1"/>
    </source>
</evidence>
<feature type="transmembrane region" description="Helical" evidence="13">
    <location>
        <begin position="53"/>
        <end position="73"/>
    </location>
</feature>
<name>A0A485KTL0_9STRA</name>
<reference evidence="16 17" key="1">
    <citation type="submission" date="2019-03" db="EMBL/GenBank/DDBJ databases">
        <authorList>
            <person name="Gaulin E."/>
            <person name="Dumas B."/>
        </authorList>
    </citation>
    <scope>NUCLEOTIDE SEQUENCE [LARGE SCALE GENOMIC DNA]</scope>
    <source>
        <strain evidence="16">CBS 568.67</strain>
    </source>
</reference>
<dbReference type="PANTHER" id="PTHR10027:SF10">
    <property type="entry name" value="SLOWPOKE 2, ISOFORM D"/>
    <property type="match status" value="1"/>
</dbReference>
<keyword evidence="5" id="KW-0631">Potassium channel</keyword>